<dbReference type="PANTHER" id="PTHR34069">
    <property type="entry name" value="3-OXOACYL-[ACYL-CARRIER-PROTEIN] SYNTHASE 3"/>
    <property type="match status" value="1"/>
</dbReference>
<dbReference type="PATRIC" id="fig|909613.9.peg.209"/>
<dbReference type="EMBL" id="AYXG01000004">
    <property type="protein sequence ID" value="EWC64594.1"/>
    <property type="molecule type" value="Genomic_DNA"/>
</dbReference>
<dbReference type="GO" id="GO:0004315">
    <property type="term" value="F:3-oxoacyl-[acyl-carrier-protein] synthase activity"/>
    <property type="evidence" value="ECO:0007669"/>
    <property type="project" value="InterPro"/>
</dbReference>
<name>W7JF18_9PSEU</name>
<keyword evidence="2" id="KW-0012">Acyltransferase</keyword>
<accession>W7JF18</accession>
<dbReference type="eggNOG" id="COG0332">
    <property type="taxonomic scope" value="Bacteria"/>
</dbReference>
<dbReference type="PANTHER" id="PTHR34069:SF2">
    <property type="entry name" value="BETA-KETOACYL-[ACYL-CARRIER-PROTEIN] SYNTHASE III"/>
    <property type="match status" value="1"/>
</dbReference>
<evidence type="ECO:0000313" key="2">
    <source>
        <dbReference type="EMBL" id="EWC64594.1"/>
    </source>
</evidence>
<gene>
    <name evidence="2" type="ORF">UO65_0201</name>
</gene>
<dbReference type="GO" id="GO:0006633">
    <property type="term" value="P:fatty acid biosynthetic process"/>
    <property type="evidence" value="ECO:0007669"/>
    <property type="project" value="InterPro"/>
</dbReference>
<dbReference type="InterPro" id="IPR013751">
    <property type="entry name" value="ACP_syn_III_N"/>
</dbReference>
<dbReference type="STRING" id="909613.UO65_0201"/>
<dbReference type="GO" id="GO:0033818">
    <property type="term" value="F:beta-ketoacyl-acyl-carrier-protein synthase III activity"/>
    <property type="evidence" value="ECO:0007669"/>
    <property type="project" value="UniProtKB-EC"/>
</dbReference>
<dbReference type="Proteomes" id="UP000019277">
    <property type="component" value="Unassembled WGS sequence"/>
</dbReference>
<evidence type="ECO:0000259" key="1">
    <source>
        <dbReference type="Pfam" id="PF08545"/>
    </source>
</evidence>
<protein>
    <submittedName>
        <fullName evidence="2">3-oxoacyl-[acyl-carrier-protein] synthase, KASIII</fullName>
        <ecNumber evidence="2">2.3.1.180</ecNumber>
    </submittedName>
</protein>
<dbReference type="AlphaFoldDB" id="W7JF18"/>
<organism evidence="2 3">
    <name type="scientific">Actinokineospora spheciospongiae</name>
    <dbReference type="NCBI Taxonomy" id="909613"/>
    <lineage>
        <taxon>Bacteria</taxon>
        <taxon>Bacillati</taxon>
        <taxon>Actinomycetota</taxon>
        <taxon>Actinomycetes</taxon>
        <taxon>Pseudonocardiales</taxon>
        <taxon>Pseudonocardiaceae</taxon>
        <taxon>Actinokineospora</taxon>
    </lineage>
</organism>
<comment type="caution">
    <text evidence="2">The sequence shown here is derived from an EMBL/GenBank/DDBJ whole genome shotgun (WGS) entry which is preliminary data.</text>
</comment>
<dbReference type="SUPFAM" id="SSF53901">
    <property type="entry name" value="Thiolase-like"/>
    <property type="match status" value="2"/>
</dbReference>
<feature type="domain" description="Beta-ketoacyl-[acyl-carrier-protein] synthase III N-terminal" evidence="1">
    <location>
        <begin position="117"/>
        <end position="195"/>
    </location>
</feature>
<dbReference type="InterPro" id="IPR016039">
    <property type="entry name" value="Thiolase-like"/>
</dbReference>
<dbReference type="Pfam" id="PF08545">
    <property type="entry name" value="ACP_syn_III"/>
    <property type="match status" value="1"/>
</dbReference>
<dbReference type="GO" id="GO:0044550">
    <property type="term" value="P:secondary metabolite biosynthetic process"/>
    <property type="evidence" value="ECO:0007669"/>
    <property type="project" value="TreeGrafter"/>
</dbReference>
<sequence>MSTDETFVLSTGSALPGDPIDNTALAKRFGVNAQWVELFVGTRTRHFAVDLGTAEQTHTLADLAAAAGAQAMSRAGLEPTDLDFIVLATATPDTLMPATVNVVADRLGVDQVATYQLQSGCAGAIQALDVGRKLLDDDHRTGLVIGGDVCAKHLVLDRDTTGQPPSELINYVLFGDGAGAVVLSADAEGATMRLDTVLNRFTGLGRDPAQVIHWWGETGPTPGVQAVTEDYKAIEERVPGMAVEVLHELLDRCGWGKGELSFLLPPQLSGRMTQRIVKDLAVDSATEVSVVADTGNNGNALPFLQLDALAPQIRAGQRAAAVAIESSKWLKGGFTLEGL</sequence>
<keyword evidence="3" id="KW-1185">Reference proteome</keyword>
<dbReference type="Gene3D" id="3.40.47.10">
    <property type="match status" value="2"/>
</dbReference>
<reference evidence="2 3" key="1">
    <citation type="journal article" date="2014" name="Genome Announc.">
        <title>Draft Genome Sequence of the Antitrypanosomally Active Sponge-Associated Bacterium Actinokineospora sp. Strain EG49.</title>
        <authorList>
            <person name="Harjes J."/>
            <person name="Ryu T."/>
            <person name="Abdelmohsen U.R."/>
            <person name="Moitinho-Silva L."/>
            <person name="Horn H."/>
            <person name="Ravasi T."/>
            <person name="Hentschel U."/>
        </authorList>
    </citation>
    <scope>NUCLEOTIDE SEQUENCE [LARGE SCALE GENOMIC DNA]</scope>
    <source>
        <strain evidence="2 3">EG49</strain>
    </source>
</reference>
<dbReference type="RefSeq" id="WP_035277734.1">
    <property type="nucleotide sequence ID" value="NZ_AYXG01000004.1"/>
</dbReference>
<keyword evidence="2" id="KW-0808">Transferase</keyword>
<dbReference type="EC" id="2.3.1.180" evidence="2"/>
<dbReference type="OrthoDB" id="2514738at2"/>
<proteinExistence type="predicted"/>
<evidence type="ECO:0000313" key="3">
    <source>
        <dbReference type="Proteomes" id="UP000019277"/>
    </source>
</evidence>